<feature type="signal peptide" evidence="3">
    <location>
        <begin position="1"/>
        <end position="21"/>
    </location>
</feature>
<dbReference type="STRING" id="3218.A0A2K1J4M1"/>
<dbReference type="AlphaFoldDB" id="A0A2K1J4M1"/>
<keyword evidence="2 3" id="KW-0732">Signal</keyword>
<dbReference type="PaxDb" id="3218-PP1S65_175V6.1"/>
<organism evidence="4">
    <name type="scientific">Physcomitrium patens</name>
    <name type="common">Spreading-leaved earth moss</name>
    <name type="synonym">Physcomitrella patens</name>
    <dbReference type="NCBI Taxonomy" id="3218"/>
    <lineage>
        <taxon>Eukaryota</taxon>
        <taxon>Viridiplantae</taxon>
        <taxon>Streptophyta</taxon>
        <taxon>Embryophyta</taxon>
        <taxon>Bryophyta</taxon>
        <taxon>Bryophytina</taxon>
        <taxon>Bryopsida</taxon>
        <taxon>Funariidae</taxon>
        <taxon>Funariales</taxon>
        <taxon>Funariaceae</taxon>
        <taxon>Physcomitrium</taxon>
    </lineage>
</organism>
<sequence length="349" mass="38349">MIQRYHFIRLSSSCIFAIVCCLKVGCHFPPPPSSPVPSPVPAQGDNGVCRTNLTNFSVLRSQIIDGRTMASKSAHGLVGFLVALLFLQVAVESKLVADRHGREITESNVAEELYEVQPYEYIPPAGEEDPTSVPKGNNRHIARILLSYSNRLYCEKSKDCNNLGFVSPKCCGNHCQDVSSNNRHCGGCWGSKAVCDTKNGYKCKNGKCCRDPPAPVCSSRIKCTGKDTLCCDSKCVNKLTNDKHCGKCYNQCNRWTTCCNGSCKNLRWDHSNCGACGKCCGKNGGCCWGQCKDFKTDSRNCGECGNKCKWGRTCCDGKCVNLNTNRKHCGKCNRQCKKDCKYGLCGYGH</sequence>
<dbReference type="EnsemblPlants" id="Pp3c17_19460V3.1">
    <property type="protein sequence ID" value="PAC:32907636.CDS.1"/>
    <property type="gene ID" value="Pp3c17_19460"/>
</dbReference>
<evidence type="ECO:0000313" key="6">
    <source>
        <dbReference type="Proteomes" id="UP000006727"/>
    </source>
</evidence>
<keyword evidence="6" id="KW-1185">Reference proteome</keyword>
<dbReference type="Gramene" id="Pp3c17_19460V3.1">
    <property type="protein sequence ID" value="PAC:32907636.CDS.1"/>
    <property type="gene ID" value="Pp3c17_19460"/>
</dbReference>
<comment type="similarity">
    <text evidence="1">Belongs to the STIG1 family.</text>
</comment>
<accession>A0A2K1J4M1</accession>
<dbReference type="Pfam" id="PF04885">
    <property type="entry name" value="Stig1"/>
    <property type="match status" value="1"/>
</dbReference>
<dbReference type="InterPro" id="IPR006969">
    <property type="entry name" value="Stig-like"/>
</dbReference>
<reference evidence="4 6" key="1">
    <citation type="journal article" date="2008" name="Science">
        <title>The Physcomitrella genome reveals evolutionary insights into the conquest of land by plants.</title>
        <authorList>
            <person name="Rensing S."/>
            <person name="Lang D."/>
            <person name="Zimmer A."/>
            <person name="Terry A."/>
            <person name="Salamov A."/>
            <person name="Shapiro H."/>
            <person name="Nishiyama T."/>
            <person name="Perroud P.-F."/>
            <person name="Lindquist E."/>
            <person name="Kamisugi Y."/>
            <person name="Tanahashi T."/>
            <person name="Sakakibara K."/>
            <person name="Fujita T."/>
            <person name="Oishi K."/>
            <person name="Shin-I T."/>
            <person name="Kuroki Y."/>
            <person name="Toyoda A."/>
            <person name="Suzuki Y."/>
            <person name="Hashimoto A."/>
            <person name="Yamaguchi K."/>
            <person name="Sugano A."/>
            <person name="Kohara Y."/>
            <person name="Fujiyama A."/>
            <person name="Anterola A."/>
            <person name="Aoki S."/>
            <person name="Ashton N."/>
            <person name="Barbazuk W.B."/>
            <person name="Barker E."/>
            <person name="Bennetzen J."/>
            <person name="Bezanilla M."/>
            <person name="Blankenship R."/>
            <person name="Cho S.H."/>
            <person name="Dutcher S."/>
            <person name="Estelle M."/>
            <person name="Fawcett J.A."/>
            <person name="Gundlach H."/>
            <person name="Hanada K."/>
            <person name="Heyl A."/>
            <person name="Hicks K.A."/>
            <person name="Hugh J."/>
            <person name="Lohr M."/>
            <person name="Mayer K."/>
            <person name="Melkozernov A."/>
            <person name="Murata T."/>
            <person name="Nelson D."/>
            <person name="Pils B."/>
            <person name="Prigge M."/>
            <person name="Reiss B."/>
            <person name="Renner T."/>
            <person name="Rombauts S."/>
            <person name="Rushton P."/>
            <person name="Sanderfoot A."/>
            <person name="Schween G."/>
            <person name="Shiu S.-H."/>
            <person name="Stueber K."/>
            <person name="Theodoulou F.L."/>
            <person name="Tu H."/>
            <person name="Van de Peer Y."/>
            <person name="Verrier P.J."/>
            <person name="Waters E."/>
            <person name="Wood A."/>
            <person name="Yang L."/>
            <person name="Cove D."/>
            <person name="Cuming A."/>
            <person name="Hasebe M."/>
            <person name="Lucas S."/>
            <person name="Mishler D.B."/>
            <person name="Reski R."/>
            <person name="Grigoriev I."/>
            <person name="Quatrano R.S."/>
            <person name="Boore J.L."/>
        </authorList>
    </citation>
    <scope>NUCLEOTIDE SEQUENCE [LARGE SCALE GENOMIC DNA]</scope>
    <source>
        <strain evidence="5 6">cv. Gransden 2004</strain>
    </source>
</reference>
<dbReference type="EMBL" id="ABEU02000017">
    <property type="protein sequence ID" value="PNR36473.1"/>
    <property type="molecule type" value="Genomic_DNA"/>
</dbReference>
<evidence type="ECO:0000256" key="1">
    <source>
        <dbReference type="ARBA" id="ARBA00006010"/>
    </source>
</evidence>
<proteinExistence type="inferred from homology"/>
<name>A0A2K1J4M1_PHYPA</name>
<evidence type="ECO:0008006" key="7">
    <source>
        <dbReference type="Google" id="ProtNLM"/>
    </source>
</evidence>
<gene>
    <name evidence="4" type="ORF">PHYPA_022324</name>
</gene>
<evidence type="ECO:0000313" key="4">
    <source>
        <dbReference type="EMBL" id="PNR36473.1"/>
    </source>
</evidence>
<dbReference type="InParanoid" id="A0A2K1J4M1"/>
<reference evidence="5" key="3">
    <citation type="submission" date="2020-12" db="UniProtKB">
        <authorList>
            <consortium name="EnsemblPlants"/>
        </authorList>
    </citation>
    <scope>IDENTIFICATION</scope>
</reference>
<dbReference type="Gramene" id="Pp3c17_19460V3.2">
    <property type="protein sequence ID" value="PAC:32907637.CDS.1"/>
    <property type="gene ID" value="Pp3c17_19460"/>
</dbReference>
<protein>
    <recommendedName>
        <fullName evidence="7">TNFR-Cys domain-containing protein</fullName>
    </recommendedName>
</protein>
<evidence type="ECO:0000313" key="5">
    <source>
        <dbReference type="EnsemblPlants" id="PAC:32907636.CDS.1"/>
    </source>
</evidence>
<reference evidence="4 6" key="2">
    <citation type="journal article" date="2018" name="Plant J.">
        <title>The Physcomitrella patens chromosome-scale assembly reveals moss genome structure and evolution.</title>
        <authorList>
            <person name="Lang D."/>
            <person name="Ullrich K.K."/>
            <person name="Murat F."/>
            <person name="Fuchs J."/>
            <person name="Jenkins J."/>
            <person name="Haas F.B."/>
            <person name="Piednoel M."/>
            <person name="Gundlach H."/>
            <person name="Van Bel M."/>
            <person name="Meyberg R."/>
            <person name="Vives C."/>
            <person name="Morata J."/>
            <person name="Symeonidi A."/>
            <person name="Hiss M."/>
            <person name="Muchero W."/>
            <person name="Kamisugi Y."/>
            <person name="Saleh O."/>
            <person name="Blanc G."/>
            <person name="Decker E.L."/>
            <person name="van Gessel N."/>
            <person name="Grimwood J."/>
            <person name="Hayes R.D."/>
            <person name="Graham S.W."/>
            <person name="Gunter L.E."/>
            <person name="McDaniel S.F."/>
            <person name="Hoernstein S.N.W."/>
            <person name="Larsson A."/>
            <person name="Li F.W."/>
            <person name="Perroud P.F."/>
            <person name="Phillips J."/>
            <person name="Ranjan P."/>
            <person name="Rokshar D.S."/>
            <person name="Rothfels C.J."/>
            <person name="Schneider L."/>
            <person name="Shu S."/>
            <person name="Stevenson D.W."/>
            <person name="Thummler F."/>
            <person name="Tillich M."/>
            <person name="Villarreal Aguilar J.C."/>
            <person name="Widiez T."/>
            <person name="Wong G.K."/>
            <person name="Wymore A."/>
            <person name="Zhang Y."/>
            <person name="Zimmer A.D."/>
            <person name="Quatrano R.S."/>
            <person name="Mayer K.F.X."/>
            <person name="Goodstein D."/>
            <person name="Casacuberta J.M."/>
            <person name="Vandepoele K."/>
            <person name="Reski R."/>
            <person name="Cuming A.C."/>
            <person name="Tuskan G.A."/>
            <person name="Maumus F."/>
            <person name="Salse J."/>
            <person name="Schmutz J."/>
            <person name="Rensing S.A."/>
        </authorList>
    </citation>
    <scope>NUCLEOTIDE SEQUENCE [LARGE SCALE GENOMIC DNA]</scope>
    <source>
        <strain evidence="5 6">cv. Gransden 2004</strain>
    </source>
</reference>
<dbReference type="Proteomes" id="UP000006727">
    <property type="component" value="Chromosome 17"/>
</dbReference>
<evidence type="ECO:0000256" key="2">
    <source>
        <dbReference type="ARBA" id="ARBA00022729"/>
    </source>
</evidence>
<dbReference type="EnsemblPlants" id="Pp3c17_19460V3.2">
    <property type="protein sequence ID" value="PAC:32907637.CDS.1"/>
    <property type="gene ID" value="Pp3c17_19460"/>
</dbReference>
<feature type="chain" id="PRO_5036042826" description="TNFR-Cys domain-containing protein" evidence="3">
    <location>
        <begin position="22"/>
        <end position="349"/>
    </location>
</feature>
<dbReference type="PANTHER" id="PTHR33227">
    <property type="entry name" value="STIGMA-SPECIFIC STIG1-LIKE PROTEIN 3"/>
    <property type="match status" value="1"/>
</dbReference>
<dbReference type="PANTHER" id="PTHR33227:SF54">
    <property type="entry name" value="PROTEIN STIG1"/>
    <property type="match status" value="1"/>
</dbReference>
<evidence type="ECO:0000256" key="3">
    <source>
        <dbReference type="SAM" id="SignalP"/>
    </source>
</evidence>